<feature type="domain" description="DUF7257" evidence="1">
    <location>
        <begin position="273"/>
        <end position="497"/>
    </location>
</feature>
<feature type="domain" description="DUF7257" evidence="1">
    <location>
        <begin position="164"/>
        <end position="245"/>
    </location>
</feature>
<sequence length="662" mass="72789">MESYPPTPITKYGIQLLKEGVEPNITYTSPGGEIIFYLNGGLAPFPGVTEGIALEEGIEGLHPLFNHLDTKGARQDGATWTDTVYEPAEMVMKVIATAPTAEGLRRVIRKWIASWDPENPGKLTWTTPESGEWWCYPRLHRPVTDKLNRGYARDGIQKFSNWSIRNDDAFWRSHDSVSQFQFSYRMAVDEFNRDDDGTLGPNWEQTYSGSDEGVCETEPALNFLIPGRARWTPAGEEQRTVINRWLGSTEVQTVEVHGSPTTWRLGFGGQPTSPISHPATAAQVKTALVGLESITTDDVTVEGETGGPYTVTFTGQYAKTDVPQMEASVVSGGTNPYVTVATTSTGTPAVTATDNQVISIQLGAFFMFPFPDAAYIDIWGRMSEDNETGIRLRIGPQWIRLSRFNNGVETVLRQRILLVLPIWGETWSLVCGSANNARQFTVMRSGFPILSYKETGTGSALGADYRGVGFGMEAGDGFTRQLVPPAVNKWAFGDNATLTQSGHLALTNFGDQPGFPDLVVYGPGTFKFSDGPGAEPTIEFGPLADGQVALIKTHPGQRAVYDITTDQTEQDLPFFQDFLKRLISLAFNGNVPPLMEWFQSLFGIEPPQGNMYSLLKGRWSKPVPPRTLTASPVTHQIAVEIKDGNANSKVIAALTPMRRWPE</sequence>
<evidence type="ECO:0000313" key="2">
    <source>
        <dbReference type="EMBL" id="AZS07374.1"/>
    </source>
</evidence>
<evidence type="ECO:0000259" key="1">
    <source>
        <dbReference type="Pfam" id="PF23918"/>
    </source>
</evidence>
<name>A0A3S9UAR2_9CAUD</name>
<reference evidence="2 3" key="1">
    <citation type="submission" date="2018-12" db="EMBL/GenBank/DDBJ databases">
        <authorList>
            <person name="Betsko A.J."/>
            <person name="Stoner T.H."/>
            <person name="Garlena R.A."/>
            <person name="Russell D.A."/>
            <person name="Pope W.H."/>
            <person name="Jacobs-Sera D."/>
            <person name="Hatfull G.F."/>
        </authorList>
    </citation>
    <scope>NUCLEOTIDE SEQUENCE [LARGE SCALE GENOMIC DNA]</scope>
</reference>
<organism evidence="2 3">
    <name type="scientific">Mycobacterium phage Duke13</name>
    <dbReference type="NCBI Taxonomy" id="2499038"/>
    <lineage>
        <taxon>Viruses</taxon>
        <taxon>Duplodnaviria</taxon>
        <taxon>Heunggongvirae</taxon>
        <taxon>Uroviricota</taxon>
        <taxon>Caudoviricetes</taxon>
        <taxon>Omegavirus</taxon>
        <taxon>Omegavirus baka</taxon>
    </lineage>
</organism>
<accession>A0A3S9UAR2</accession>
<proteinExistence type="predicted"/>
<protein>
    <submittedName>
        <fullName evidence="2">Minor tail protein</fullName>
    </submittedName>
</protein>
<dbReference type="Pfam" id="PF23918">
    <property type="entry name" value="DUF7257"/>
    <property type="match status" value="2"/>
</dbReference>
<dbReference type="Proteomes" id="UP000287876">
    <property type="component" value="Segment"/>
</dbReference>
<dbReference type="EMBL" id="MK279849">
    <property type="protein sequence ID" value="AZS07374.1"/>
    <property type="molecule type" value="Genomic_DNA"/>
</dbReference>
<evidence type="ECO:0000313" key="3">
    <source>
        <dbReference type="Proteomes" id="UP000287876"/>
    </source>
</evidence>
<dbReference type="InterPro" id="IPR055681">
    <property type="entry name" value="DUF7257"/>
</dbReference>
<gene>
    <name evidence="2" type="primary">32</name>
    <name evidence="2" type="ORF">PBI_DUKE13_32</name>
</gene>